<dbReference type="Gene3D" id="3.40.50.720">
    <property type="entry name" value="NAD(P)-binding Rossmann-like Domain"/>
    <property type="match status" value="1"/>
</dbReference>
<keyword evidence="4" id="KW-1185">Reference proteome</keyword>
<dbReference type="InterPro" id="IPR036291">
    <property type="entry name" value="NAD(P)-bd_dom_sf"/>
</dbReference>
<dbReference type="GO" id="GO:0008206">
    <property type="term" value="P:bile acid metabolic process"/>
    <property type="evidence" value="ECO:0007669"/>
    <property type="project" value="UniProtKB-ARBA"/>
</dbReference>
<sequence>MIIITGGDSGIGRAASIALAKEGAKLVITYLNEHEDAEITKQEIEKHGSSCLLIAGDIGDESFCQEIIDQTINTFGQLDVLINNAAEQHYQEKIENISTVQLERTFKTNIFSCFHLIKAAMPHLKKGSSIINTASIVAFKGNPVLMDYTATKGAMVSLTRGLSQNLASKGIRVNAVAPGPIWTPLIPASFPAEQVANFGTNTPLKRPGQPVELAPTYVYLASDDSTYVTGQVLHVNGGEVI</sequence>
<evidence type="ECO:0000256" key="1">
    <source>
        <dbReference type="ARBA" id="ARBA00006484"/>
    </source>
</evidence>
<gene>
    <name evidence="3" type="ORF">JCM9152_3133</name>
</gene>
<dbReference type="InterPro" id="IPR020904">
    <property type="entry name" value="Sc_DH/Rdtase_CS"/>
</dbReference>
<dbReference type="Pfam" id="PF13561">
    <property type="entry name" value="adh_short_C2"/>
    <property type="match status" value="1"/>
</dbReference>
<dbReference type="PRINTS" id="PR00081">
    <property type="entry name" value="GDHRDH"/>
</dbReference>
<comment type="similarity">
    <text evidence="1">Belongs to the short-chain dehydrogenases/reductases (SDR) family.</text>
</comment>
<proteinExistence type="inferred from homology"/>
<dbReference type="PANTHER" id="PTHR48107">
    <property type="entry name" value="NADPH-DEPENDENT ALDEHYDE REDUCTASE-LIKE PROTEIN, CHLOROPLASTIC-RELATED"/>
    <property type="match status" value="1"/>
</dbReference>
<dbReference type="FunFam" id="3.40.50.720:FF:000084">
    <property type="entry name" value="Short-chain dehydrogenase reductase"/>
    <property type="match status" value="1"/>
</dbReference>
<dbReference type="InterPro" id="IPR002347">
    <property type="entry name" value="SDR_fam"/>
</dbReference>
<reference evidence="3" key="1">
    <citation type="journal article" date="2014" name="Genome Announc.">
        <title>Draft Genome Sequences of Three Alkaliphilic Bacillus Strains, Bacillus wakoensis JCM 9140T, Bacillus akibai JCM 9157T, and Bacillus hemicellulosilyticus JCM 9152T.</title>
        <authorList>
            <person name="Yuki M."/>
            <person name="Oshima K."/>
            <person name="Suda W."/>
            <person name="Oshida Y."/>
            <person name="Kitamura K."/>
            <person name="Iida T."/>
            <person name="Hattori M."/>
            <person name="Ohkuma M."/>
        </authorList>
    </citation>
    <scope>NUCLEOTIDE SEQUENCE [LARGE SCALE GENOMIC DNA]</scope>
    <source>
        <strain evidence="3">JCM 9152</strain>
    </source>
</reference>
<comment type="caution">
    <text evidence="3">The sequence shown here is derived from an EMBL/GenBank/DDBJ whole genome shotgun (WGS) entry which is preliminary data.</text>
</comment>
<dbReference type="GO" id="GO:0016614">
    <property type="term" value="F:oxidoreductase activity, acting on CH-OH group of donors"/>
    <property type="evidence" value="ECO:0007669"/>
    <property type="project" value="UniProtKB-ARBA"/>
</dbReference>
<evidence type="ECO:0000313" key="3">
    <source>
        <dbReference type="EMBL" id="GAE31652.1"/>
    </source>
</evidence>
<dbReference type="PRINTS" id="PR00080">
    <property type="entry name" value="SDRFAMILY"/>
</dbReference>
<accession>W4QIC9</accession>
<dbReference type="PROSITE" id="PS00061">
    <property type="entry name" value="ADH_SHORT"/>
    <property type="match status" value="1"/>
</dbReference>
<dbReference type="Proteomes" id="UP000018895">
    <property type="component" value="Unassembled WGS sequence"/>
</dbReference>
<keyword evidence="2" id="KW-0560">Oxidoreductase</keyword>
<evidence type="ECO:0000313" key="4">
    <source>
        <dbReference type="Proteomes" id="UP000018895"/>
    </source>
</evidence>
<dbReference type="EMBL" id="BAUU01000022">
    <property type="protein sequence ID" value="GAE31652.1"/>
    <property type="molecule type" value="Genomic_DNA"/>
</dbReference>
<dbReference type="STRING" id="1236971.JCM9152_3133"/>
<evidence type="ECO:0000256" key="2">
    <source>
        <dbReference type="ARBA" id="ARBA00023002"/>
    </source>
</evidence>
<dbReference type="AlphaFoldDB" id="W4QIC9"/>
<name>W4QIC9_9BACI</name>
<protein>
    <submittedName>
        <fullName evidence="3">Oxidoreductase</fullName>
    </submittedName>
</protein>
<dbReference type="PANTHER" id="PTHR48107:SF16">
    <property type="entry name" value="NADPH-DEPENDENT ALDEHYDE REDUCTASE 1, CHLOROPLASTIC"/>
    <property type="match status" value="1"/>
</dbReference>
<dbReference type="SUPFAM" id="SSF51735">
    <property type="entry name" value="NAD(P)-binding Rossmann-fold domains"/>
    <property type="match status" value="1"/>
</dbReference>
<organism evidence="3 4">
    <name type="scientific">Halalkalibacter hemicellulosilyticusJCM 9152</name>
    <dbReference type="NCBI Taxonomy" id="1236971"/>
    <lineage>
        <taxon>Bacteria</taxon>
        <taxon>Bacillati</taxon>
        <taxon>Bacillota</taxon>
        <taxon>Bacilli</taxon>
        <taxon>Bacillales</taxon>
        <taxon>Bacillaceae</taxon>
        <taxon>Halalkalibacter</taxon>
    </lineage>
</organism>